<dbReference type="SUPFAM" id="SSF81624">
    <property type="entry name" value="N-terminal domain of MutM-like DNA repair proteins"/>
    <property type="match status" value="1"/>
</dbReference>
<dbReference type="EMBL" id="JACHVS010000001">
    <property type="protein sequence ID" value="MBB2995287.1"/>
    <property type="molecule type" value="Genomic_DNA"/>
</dbReference>
<dbReference type="PROSITE" id="PS51068">
    <property type="entry name" value="FPG_CAT"/>
    <property type="match status" value="1"/>
</dbReference>
<dbReference type="InterPro" id="IPR010979">
    <property type="entry name" value="Ribosomal_uS13-like_H2TH"/>
</dbReference>
<dbReference type="Pfam" id="PF06831">
    <property type="entry name" value="H2TH"/>
    <property type="match status" value="1"/>
</dbReference>
<evidence type="ECO:0000256" key="8">
    <source>
        <dbReference type="ARBA" id="ARBA00023125"/>
    </source>
</evidence>
<keyword evidence="10 16" id="KW-0456">Lyase</keyword>
<dbReference type="InterPro" id="IPR035937">
    <property type="entry name" value="FPG_N"/>
</dbReference>
<keyword evidence="4" id="KW-0227">DNA damage</keyword>
<keyword evidence="5 13" id="KW-0863">Zinc-finger</keyword>
<dbReference type="SMART" id="SM01232">
    <property type="entry name" value="H2TH"/>
    <property type="match status" value="1"/>
</dbReference>
<comment type="caution">
    <text evidence="16">The sequence shown here is derived from an EMBL/GenBank/DDBJ whole genome shotgun (WGS) entry which is preliminary data.</text>
</comment>
<evidence type="ECO:0000256" key="12">
    <source>
        <dbReference type="ARBA" id="ARBA00023295"/>
    </source>
</evidence>
<evidence type="ECO:0000259" key="15">
    <source>
        <dbReference type="PROSITE" id="PS51068"/>
    </source>
</evidence>
<organism evidence="16 17">
    <name type="scientific">Paeniglutamicibacter cryotolerans</name>
    <dbReference type="NCBI Taxonomy" id="670079"/>
    <lineage>
        <taxon>Bacteria</taxon>
        <taxon>Bacillati</taxon>
        <taxon>Actinomycetota</taxon>
        <taxon>Actinomycetes</taxon>
        <taxon>Micrococcales</taxon>
        <taxon>Micrococcaceae</taxon>
        <taxon>Paeniglutamicibacter</taxon>
    </lineage>
</organism>
<evidence type="ECO:0000256" key="1">
    <source>
        <dbReference type="ARBA" id="ARBA00009409"/>
    </source>
</evidence>
<dbReference type="InterPro" id="IPR000214">
    <property type="entry name" value="Znf_DNA_glyclase/AP_lyase"/>
</dbReference>
<name>A0A839QHP6_9MICC</name>
<evidence type="ECO:0000313" key="16">
    <source>
        <dbReference type="EMBL" id="MBB2995287.1"/>
    </source>
</evidence>
<dbReference type="SUPFAM" id="SSF57716">
    <property type="entry name" value="Glucocorticoid receptor-like (DNA-binding domain)"/>
    <property type="match status" value="1"/>
</dbReference>
<evidence type="ECO:0000256" key="13">
    <source>
        <dbReference type="PROSITE-ProRule" id="PRU00391"/>
    </source>
</evidence>
<evidence type="ECO:0000256" key="11">
    <source>
        <dbReference type="ARBA" id="ARBA00023268"/>
    </source>
</evidence>
<protein>
    <recommendedName>
        <fullName evidence="2">DNA-(apurinic or apyrimidinic site) lyase</fullName>
        <ecNumber evidence="2">4.2.99.18</ecNumber>
    </recommendedName>
</protein>
<reference evidence="16 17" key="1">
    <citation type="submission" date="2020-08" db="EMBL/GenBank/DDBJ databases">
        <title>Sequencing the genomes of 1000 actinobacteria strains.</title>
        <authorList>
            <person name="Klenk H.-P."/>
        </authorList>
    </citation>
    <scope>NUCLEOTIDE SEQUENCE [LARGE SCALE GENOMIC DNA]</scope>
    <source>
        <strain evidence="16 17">DSM 22826</strain>
    </source>
</reference>
<dbReference type="GO" id="GO:0003684">
    <property type="term" value="F:damaged DNA binding"/>
    <property type="evidence" value="ECO:0007669"/>
    <property type="project" value="InterPro"/>
</dbReference>
<comment type="similarity">
    <text evidence="1">Belongs to the FPG family.</text>
</comment>
<evidence type="ECO:0000256" key="10">
    <source>
        <dbReference type="ARBA" id="ARBA00023239"/>
    </source>
</evidence>
<evidence type="ECO:0000256" key="5">
    <source>
        <dbReference type="ARBA" id="ARBA00022771"/>
    </source>
</evidence>
<dbReference type="InterPro" id="IPR015886">
    <property type="entry name" value="H2TH_FPG"/>
</dbReference>
<dbReference type="PANTHER" id="PTHR42697:SF1">
    <property type="entry name" value="ENDONUCLEASE 8"/>
    <property type="match status" value="1"/>
</dbReference>
<dbReference type="GO" id="GO:0140078">
    <property type="term" value="F:class I DNA-(apurinic or apyrimidinic site) endonuclease activity"/>
    <property type="evidence" value="ECO:0007669"/>
    <property type="project" value="UniProtKB-EC"/>
</dbReference>
<keyword evidence="9" id="KW-0234">DNA repair</keyword>
<evidence type="ECO:0000256" key="4">
    <source>
        <dbReference type="ARBA" id="ARBA00022763"/>
    </source>
</evidence>
<feature type="domain" description="FPG-type" evidence="14">
    <location>
        <begin position="229"/>
        <end position="273"/>
    </location>
</feature>
<dbReference type="PROSITE" id="PS51066">
    <property type="entry name" value="ZF_FPG_2"/>
    <property type="match status" value="1"/>
</dbReference>
<dbReference type="Proteomes" id="UP000523000">
    <property type="component" value="Unassembled WGS sequence"/>
</dbReference>
<keyword evidence="8" id="KW-0238">DNA-binding</keyword>
<dbReference type="GO" id="GO:0000703">
    <property type="term" value="F:oxidized pyrimidine nucleobase lesion DNA N-glycosylase activity"/>
    <property type="evidence" value="ECO:0007669"/>
    <property type="project" value="TreeGrafter"/>
</dbReference>
<dbReference type="EC" id="4.2.99.18" evidence="2"/>
<dbReference type="InterPro" id="IPR012319">
    <property type="entry name" value="FPG_cat"/>
</dbReference>
<keyword evidence="3" id="KW-0479">Metal-binding</keyword>
<keyword evidence="12 16" id="KW-0326">Glycosidase</keyword>
<sequence length="286" mass="31826">MPEGDTVFRAARRLDAALTGHVLNISDFRIPRYATLNFVGWRVESVVSRGKHLLIRLVPPAGPHQHQPGVSIHSHMLMEGHWDVYASGERWRSPSFQARCVLGNSAFQAVGFELGFLRVLRTHDEPEAIGHLGPDPLGHSWDPLEAQRRLLLDPERPVGLALLDQRLVAGLGNIYRCEVLFISRINPHTPVGQISDLAHVVEVTHQLLQANKDRARRMTTGASGPDPYWVYGRTGKPCLRCGGTLSHERMADPEAPGGQIVERDLYFCPNCQAVDDSVRLRVANRA</sequence>
<dbReference type="SMART" id="SM00898">
    <property type="entry name" value="Fapy_DNA_glyco"/>
    <property type="match status" value="1"/>
</dbReference>
<keyword evidence="6 16" id="KW-0378">Hydrolase</keyword>
<keyword evidence="17" id="KW-1185">Reference proteome</keyword>
<dbReference type="CDD" id="cd08971">
    <property type="entry name" value="AcNei2_N"/>
    <property type="match status" value="1"/>
</dbReference>
<keyword evidence="16" id="KW-0255">Endonuclease</keyword>
<evidence type="ECO:0000259" key="14">
    <source>
        <dbReference type="PROSITE" id="PS51066"/>
    </source>
</evidence>
<evidence type="ECO:0000256" key="9">
    <source>
        <dbReference type="ARBA" id="ARBA00023204"/>
    </source>
</evidence>
<dbReference type="AlphaFoldDB" id="A0A839QHP6"/>
<dbReference type="GO" id="GO:0006284">
    <property type="term" value="P:base-excision repair"/>
    <property type="evidence" value="ECO:0007669"/>
    <property type="project" value="InterPro"/>
</dbReference>
<dbReference type="SUPFAM" id="SSF46946">
    <property type="entry name" value="S13-like H2TH domain"/>
    <property type="match status" value="1"/>
</dbReference>
<gene>
    <name evidence="16" type="ORF">E9229_001478</name>
</gene>
<dbReference type="GO" id="GO:0008270">
    <property type="term" value="F:zinc ion binding"/>
    <property type="evidence" value="ECO:0007669"/>
    <property type="project" value="UniProtKB-KW"/>
</dbReference>
<evidence type="ECO:0000256" key="3">
    <source>
        <dbReference type="ARBA" id="ARBA00022723"/>
    </source>
</evidence>
<dbReference type="Gene3D" id="1.10.8.50">
    <property type="match status" value="1"/>
</dbReference>
<dbReference type="Gene3D" id="3.20.190.10">
    <property type="entry name" value="MutM-like, N-terminal"/>
    <property type="match status" value="1"/>
</dbReference>
<evidence type="ECO:0000256" key="7">
    <source>
        <dbReference type="ARBA" id="ARBA00022833"/>
    </source>
</evidence>
<keyword evidence="11" id="KW-0511">Multifunctional enzyme</keyword>
<evidence type="ECO:0000256" key="6">
    <source>
        <dbReference type="ARBA" id="ARBA00022801"/>
    </source>
</evidence>
<dbReference type="RefSeq" id="WP_183510577.1">
    <property type="nucleotide sequence ID" value="NZ_BAABGK010000022.1"/>
</dbReference>
<keyword evidence="16" id="KW-0540">Nuclease</keyword>
<proteinExistence type="inferred from homology"/>
<keyword evidence="7" id="KW-0862">Zinc</keyword>
<evidence type="ECO:0000313" key="17">
    <source>
        <dbReference type="Proteomes" id="UP000523000"/>
    </source>
</evidence>
<accession>A0A839QHP6</accession>
<feature type="domain" description="Formamidopyrimidine-DNA glycosylase catalytic" evidence="15">
    <location>
        <begin position="2"/>
        <end position="159"/>
    </location>
</feature>
<evidence type="ECO:0000256" key="2">
    <source>
        <dbReference type="ARBA" id="ARBA00012720"/>
    </source>
</evidence>
<dbReference type="PANTHER" id="PTHR42697">
    <property type="entry name" value="ENDONUCLEASE 8"/>
    <property type="match status" value="1"/>
</dbReference>
<dbReference type="InterPro" id="IPR044090">
    <property type="entry name" value="Nei2_N"/>
</dbReference>